<dbReference type="OrthoDB" id="10263206at2759"/>
<evidence type="ECO:0000259" key="3">
    <source>
        <dbReference type="PROSITE" id="PS50086"/>
    </source>
</evidence>
<evidence type="ECO:0000313" key="4">
    <source>
        <dbReference type="EMBL" id="KAF0979458.1"/>
    </source>
</evidence>
<dbReference type="RefSeq" id="XP_044564171.1">
    <property type="nucleotide sequence ID" value="XM_044704926.1"/>
</dbReference>
<keyword evidence="5" id="KW-1185">Reference proteome</keyword>
<evidence type="ECO:0000313" key="5">
    <source>
        <dbReference type="Proteomes" id="UP000444721"/>
    </source>
</evidence>
<dbReference type="Gene3D" id="1.10.472.80">
    <property type="entry name" value="Ypt/Rab-GAP domain of gyp1p, domain 3"/>
    <property type="match status" value="1"/>
</dbReference>
<dbReference type="SUPFAM" id="SSF47923">
    <property type="entry name" value="Ypt/Rab-GAP domain of gyp1p"/>
    <property type="match status" value="2"/>
</dbReference>
<dbReference type="VEuPathDB" id="AmoebaDB:NF0103370"/>
<dbReference type="Pfam" id="PF00566">
    <property type="entry name" value="RabGAP-TBC"/>
    <property type="match status" value="1"/>
</dbReference>
<gene>
    <name evidence="4" type="ORF">FDP41_001801</name>
</gene>
<keyword evidence="2" id="KW-0472">Membrane</keyword>
<accession>A0A6A5C0N3</accession>
<dbReference type="VEuPathDB" id="AmoebaDB:FDP41_001801"/>
<dbReference type="PROSITE" id="PS50086">
    <property type="entry name" value="TBC_RABGAP"/>
    <property type="match status" value="1"/>
</dbReference>
<organism evidence="4 5">
    <name type="scientific">Naegleria fowleri</name>
    <name type="common">Brain eating amoeba</name>
    <dbReference type="NCBI Taxonomy" id="5763"/>
    <lineage>
        <taxon>Eukaryota</taxon>
        <taxon>Discoba</taxon>
        <taxon>Heterolobosea</taxon>
        <taxon>Tetramitia</taxon>
        <taxon>Eutetramitia</taxon>
        <taxon>Vahlkampfiidae</taxon>
        <taxon>Naegleria</taxon>
    </lineage>
</organism>
<dbReference type="EMBL" id="VFQX01000027">
    <property type="protein sequence ID" value="KAF0979458.1"/>
    <property type="molecule type" value="Genomic_DNA"/>
</dbReference>
<evidence type="ECO:0000256" key="2">
    <source>
        <dbReference type="SAM" id="Phobius"/>
    </source>
</evidence>
<dbReference type="SMART" id="SM00164">
    <property type="entry name" value="TBC"/>
    <property type="match status" value="1"/>
</dbReference>
<feature type="coiled-coil region" evidence="1">
    <location>
        <begin position="124"/>
        <end position="151"/>
    </location>
</feature>
<keyword evidence="1" id="KW-0175">Coiled coil</keyword>
<dbReference type="InterPro" id="IPR000195">
    <property type="entry name" value="Rab-GAP-TBC_dom"/>
</dbReference>
<comment type="caution">
    <text evidence="4">The sequence shown here is derived from an EMBL/GenBank/DDBJ whole genome shotgun (WGS) entry which is preliminary data.</text>
</comment>
<reference evidence="4 5" key="1">
    <citation type="journal article" date="2019" name="Sci. Rep.">
        <title>Nanopore sequencing improves the draft genome of the human pathogenic amoeba Naegleria fowleri.</title>
        <authorList>
            <person name="Liechti N."/>
            <person name="Schurch N."/>
            <person name="Bruggmann R."/>
            <person name="Wittwer M."/>
        </authorList>
    </citation>
    <scope>NUCLEOTIDE SEQUENCE [LARGE SCALE GENOMIC DNA]</scope>
    <source>
        <strain evidence="4 5">ATCC 30894</strain>
    </source>
</reference>
<name>A0A6A5C0N3_NAEFO</name>
<feature type="transmembrane region" description="Helical" evidence="2">
    <location>
        <begin position="383"/>
        <end position="400"/>
    </location>
</feature>
<sequence>MENKRLRRTLTNDQMFWDEEKLDMKSEPIPPLLCDDGGGVRLPSSADVSFQQILQMANVNEPNVELCLDLLREKIVLDGLPKETLKHKNSVLLGKYKEKCEACTLQFMIEKCDYEKVIQCEEKLRKAYSEKEHSEETLKFLQNDLLDAIKNFETKRFMYEDEWDEESEMDYSDCIECKKTFRENSIRRKVWLALLRIKLVDLDHYITLVAQGSQAEDYGSLLKDIDRTIGYFPHLVSGKITKKRQKLLKEELFKKMKRIINSFLLTHGDRYSFIQGMTVFCSLLLLHMSEIEAYYCFDRLCTKVFPTYINPKNRSLQNASVNGMEGVYAACNLVDKLIQIDDPELFKLFQQNKVTARFWAFKYISVFMCSVMDIQIATVYWDFFLSTGFHMVVLCVYAAVKLKRNELLRMRGKQDNYIQNDVIPNANPHEVVSEVCKLMENVPPRFYNDLVNHLHDVDLCVKICSSPVIDSKQ</sequence>
<keyword evidence="2" id="KW-0812">Transmembrane</keyword>
<dbReference type="GO" id="GO:0005096">
    <property type="term" value="F:GTPase activator activity"/>
    <property type="evidence" value="ECO:0007669"/>
    <property type="project" value="TreeGrafter"/>
</dbReference>
<dbReference type="GeneID" id="68109019"/>
<evidence type="ECO:0000256" key="1">
    <source>
        <dbReference type="SAM" id="Coils"/>
    </source>
</evidence>
<dbReference type="VEuPathDB" id="AmoebaDB:NfTy_055480"/>
<dbReference type="PANTHER" id="PTHR22957">
    <property type="entry name" value="TBC1 DOMAIN FAMILY MEMBER GTPASE-ACTIVATING PROTEIN"/>
    <property type="match status" value="1"/>
</dbReference>
<feature type="domain" description="Rab-GAP TBC" evidence="3">
    <location>
        <begin position="181"/>
        <end position="388"/>
    </location>
</feature>
<proteinExistence type="predicted"/>
<dbReference type="PANTHER" id="PTHR22957:SF263">
    <property type="entry name" value="MITOTIC CHECK POINT PROTEIN BUB2"/>
    <property type="match status" value="1"/>
</dbReference>
<protein>
    <recommendedName>
        <fullName evidence="3">Rab-GAP TBC domain-containing protein</fullName>
    </recommendedName>
</protein>
<dbReference type="Proteomes" id="UP000444721">
    <property type="component" value="Unassembled WGS sequence"/>
</dbReference>
<dbReference type="AlphaFoldDB" id="A0A6A5C0N3"/>
<dbReference type="Gene3D" id="1.10.8.270">
    <property type="entry name" value="putative rabgap domain of human tbc1 domain family member 14 like domains"/>
    <property type="match status" value="1"/>
</dbReference>
<keyword evidence="2" id="KW-1133">Transmembrane helix</keyword>
<dbReference type="InterPro" id="IPR035969">
    <property type="entry name" value="Rab-GAP_TBC_sf"/>
</dbReference>